<feature type="transmembrane region" description="Helical" evidence="1">
    <location>
        <begin position="88"/>
        <end position="112"/>
    </location>
</feature>
<dbReference type="Gene3D" id="1.25.10.10">
    <property type="entry name" value="Leucine-rich Repeat Variant"/>
    <property type="match status" value="1"/>
</dbReference>
<dbReference type="Pfam" id="PF13646">
    <property type="entry name" value="HEAT_2"/>
    <property type="match status" value="1"/>
</dbReference>
<protein>
    <submittedName>
        <fullName evidence="3">HEAT repeat domain-containing protein</fullName>
    </submittedName>
</protein>
<feature type="transmembrane region" description="Helical" evidence="1">
    <location>
        <begin position="318"/>
        <end position="335"/>
    </location>
</feature>
<feature type="transmembrane region" description="Helical" evidence="1">
    <location>
        <begin position="158"/>
        <end position="177"/>
    </location>
</feature>
<evidence type="ECO:0000259" key="2">
    <source>
        <dbReference type="Pfam" id="PF00027"/>
    </source>
</evidence>
<accession>A0ABY6CNA9</accession>
<dbReference type="InterPro" id="IPR016024">
    <property type="entry name" value="ARM-type_fold"/>
</dbReference>
<feature type="transmembrane region" description="Helical" evidence="1">
    <location>
        <begin position="286"/>
        <end position="306"/>
    </location>
</feature>
<name>A0ABY6CNA9_9BACT</name>
<dbReference type="EMBL" id="CP106679">
    <property type="protein sequence ID" value="UXP32004.1"/>
    <property type="molecule type" value="Genomic_DNA"/>
</dbReference>
<gene>
    <name evidence="3" type="ORF">N6H18_16795</name>
</gene>
<feature type="domain" description="Cyclic nucleotide-binding" evidence="2">
    <location>
        <begin position="956"/>
        <end position="1038"/>
    </location>
</feature>
<proteinExistence type="predicted"/>
<dbReference type="Proteomes" id="UP001065174">
    <property type="component" value="Chromosome"/>
</dbReference>
<evidence type="ECO:0000256" key="1">
    <source>
        <dbReference type="SAM" id="Phobius"/>
    </source>
</evidence>
<feature type="transmembrane region" description="Helical" evidence="1">
    <location>
        <begin position="212"/>
        <end position="232"/>
    </location>
</feature>
<dbReference type="InterPro" id="IPR011989">
    <property type="entry name" value="ARM-like"/>
</dbReference>
<dbReference type="Gene3D" id="2.60.120.10">
    <property type="entry name" value="Jelly Rolls"/>
    <property type="match status" value="1"/>
</dbReference>
<dbReference type="SUPFAM" id="SSF48371">
    <property type="entry name" value="ARM repeat"/>
    <property type="match status" value="1"/>
</dbReference>
<evidence type="ECO:0000313" key="3">
    <source>
        <dbReference type="EMBL" id="UXP32004.1"/>
    </source>
</evidence>
<dbReference type="Pfam" id="PF00027">
    <property type="entry name" value="cNMP_binding"/>
    <property type="match status" value="1"/>
</dbReference>
<dbReference type="SUPFAM" id="SSF51206">
    <property type="entry name" value="cAMP-binding domain-like"/>
    <property type="match status" value="1"/>
</dbReference>
<dbReference type="InterPro" id="IPR014710">
    <property type="entry name" value="RmlC-like_jellyroll"/>
</dbReference>
<feature type="transmembrane region" description="Helical" evidence="1">
    <location>
        <begin position="52"/>
        <end position="76"/>
    </location>
</feature>
<sequence length="1063" mass="121428">MGVFLATYQVGAETLFIGTLGEAYLDVAFFLAGALGIFTTALYVYIQKRSNFSTLVVSNAFLIFLFISLLRLAFWYTDYDQLDEGFQILPFILFVMIGPVTAITLLGFWGIFGRIFDLKQAKRTIGGIDTGQLTATMIAFFSIPLLTSLDIIDNTYDLLFFSAFSALGILIVTIWIVKDYNLDATTKTRKDEKVTVRQITYRDLFKDKYMRMLCLFMVFSMSSAVFANYVYISATEIMYPVDPNPEKGDEELRNFLSFANAAVMVLSFIIQSFINDIIIGRFGLRVSLMVMPLVLGLFTIGAIFSGHMFGYEEKTDEFLFFFIFLVVGKVFTSSLKDALENPAFKLFFLPFDVKIRFDIQSRIEGVVNQTAILIAGGLQIVMGLFVFFELIHYAYFILLLAGFIIYYAGKLYTEYKSQLLLTLEDQKVKLHGAGTKNEYNTINILKKELLRRDEGRAQNALKLMEKMEPILLDFSLLDFIRSQHKSLRQYAYYRLGYLMSFNTLDILEREIKKEEDPEVRLVAANTIEVLQELEDYQLTEAGIKKLVRSTETKDRIFAARVLVKLEDDKFVPFLTELLRDINPSVRRAAITTAGKLKRPEFWNVLIENLHIPAYSNYADSALIASGETVFYAIDSAFYKTAQHTDTMVRIIQIMGKIGGKTASEMLWKKIDFPDKAIVSEMLLSLSYIGFSAKDFYAARIKIAIESTISDLAWNIKAVQEIPRTDFFDRLIFAAFEEENKKNFDLIFMLLSMIYDAQSIKLVRDNIDLGTTDSVSFGIEMLDIFVDENIKPKLSAVLDDVTPEEKLKRLNNYFPPENFEDYSDLLLQIVNRDYNNINKYTKCLAIYKLSLIRGQKVTDDLIANLFNPDYVMVQTAAATMYKLDADAYQYHTKRLKTTLKKRLDKDIVPPVFKINQEDVHQKLLVIERVIMLKQIEIFKGIPGVILLELCKRFEEIKVGANTTIAEIGDYGTAPVYIVLKGSLRVDYEDGTSKILEEKGIVGHKLILMSDVYPYNLTTETECLLLTIGKDELYDAVSRNVEMVDGILTIVNESEIEEEVESLFN</sequence>
<organism evidence="3 4">
    <name type="scientific">Reichenbachiella agarivorans</name>
    <dbReference type="NCBI Taxonomy" id="2979464"/>
    <lineage>
        <taxon>Bacteria</taxon>
        <taxon>Pseudomonadati</taxon>
        <taxon>Bacteroidota</taxon>
        <taxon>Cytophagia</taxon>
        <taxon>Cytophagales</taxon>
        <taxon>Reichenbachiellaceae</taxon>
        <taxon>Reichenbachiella</taxon>
    </lineage>
</organism>
<feature type="transmembrane region" description="Helical" evidence="1">
    <location>
        <begin position="23"/>
        <end position="45"/>
    </location>
</feature>
<reference evidence="3" key="1">
    <citation type="submission" date="2022-09" db="EMBL/GenBank/DDBJ databases">
        <title>Comparative genomics and taxonomic characterization of three novel marine species of genus Reichenbachiella exhibiting antioxidant and polysaccharide degradation activities.</title>
        <authorList>
            <person name="Muhammad N."/>
            <person name="Lee Y.-J."/>
            <person name="Ko J."/>
            <person name="Kim S.-G."/>
        </authorList>
    </citation>
    <scope>NUCLEOTIDE SEQUENCE</scope>
    <source>
        <strain evidence="3">BKB1-1</strain>
    </source>
</reference>
<dbReference type="RefSeq" id="WP_262309443.1">
    <property type="nucleotide sequence ID" value="NZ_CP106679.1"/>
</dbReference>
<dbReference type="CDD" id="cd00038">
    <property type="entry name" value="CAP_ED"/>
    <property type="match status" value="1"/>
</dbReference>
<feature type="transmembrane region" description="Helical" evidence="1">
    <location>
        <begin position="393"/>
        <end position="409"/>
    </location>
</feature>
<feature type="transmembrane region" description="Helical" evidence="1">
    <location>
        <begin position="366"/>
        <end position="387"/>
    </location>
</feature>
<evidence type="ECO:0000313" key="4">
    <source>
        <dbReference type="Proteomes" id="UP001065174"/>
    </source>
</evidence>
<dbReference type="InterPro" id="IPR018490">
    <property type="entry name" value="cNMP-bd_dom_sf"/>
</dbReference>
<keyword evidence="1" id="KW-0812">Transmembrane</keyword>
<dbReference type="SUPFAM" id="SSF103473">
    <property type="entry name" value="MFS general substrate transporter"/>
    <property type="match status" value="1"/>
</dbReference>
<dbReference type="InterPro" id="IPR000595">
    <property type="entry name" value="cNMP-bd_dom"/>
</dbReference>
<dbReference type="InterPro" id="IPR036259">
    <property type="entry name" value="MFS_trans_sf"/>
</dbReference>
<keyword evidence="1" id="KW-0472">Membrane</keyword>
<keyword evidence="4" id="KW-1185">Reference proteome</keyword>
<feature type="transmembrane region" description="Helical" evidence="1">
    <location>
        <begin position="252"/>
        <end position="274"/>
    </location>
</feature>
<keyword evidence="1" id="KW-1133">Transmembrane helix</keyword>